<keyword evidence="3" id="KW-0479">Metal-binding</keyword>
<organism evidence="6 7">
    <name type="scientific">Undibacterium hunanense</name>
    <dbReference type="NCBI Taxonomy" id="2762292"/>
    <lineage>
        <taxon>Bacteria</taxon>
        <taxon>Pseudomonadati</taxon>
        <taxon>Pseudomonadota</taxon>
        <taxon>Betaproteobacteria</taxon>
        <taxon>Burkholderiales</taxon>
        <taxon>Oxalobacteraceae</taxon>
        <taxon>Undibacterium</taxon>
    </lineage>
</organism>
<dbReference type="Pfam" id="PF13353">
    <property type="entry name" value="Fer4_12"/>
    <property type="match status" value="1"/>
</dbReference>
<evidence type="ECO:0000313" key="6">
    <source>
        <dbReference type="EMBL" id="MBC3916556.1"/>
    </source>
</evidence>
<sequence length="218" mass="24059">MKIAINKAHYPVTVLGPGRRIGIWLQGCGIGCKGCVSQDTWATDSSKEMTVAGLLTWCRDVSAGHVDGITISGGEPFDQPQALSALLDGLQQWRASTAQDFDILCYSGYPLATLQKKHANLLQKLDALIPEPFIDNKPLTQAWRGSSNQPLVLLSDRGRARMQAYVDAPVDEHDKRIQTMIDGQRVWYVGIPARGDMQALEQRCAERGLKLDSVSWRP</sequence>
<keyword evidence="7" id="KW-1185">Reference proteome</keyword>
<dbReference type="InterPro" id="IPR058240">
    <property type="entry name" value="rSAM_sf"/>
</dbReference>
<dbReference type="Proteomes" id="UP000650424">
    <property type="component" value="Unassembled WGS sequence"/>
</dbReference>
<dbReference type="SFLD" id="SFLDS00029">
    <property type="entry name" value="Radical_SAM"/>
    <property type="match status" value="1"/>
</dbReference>
<protein>
    <submittedName>
        <fullName evidence="6">Radical SAM protein</fullName>
    </submittedName>
</protein>
<name>A0ABR6ZL14_9BURK</name>
<evidence type="ECO:0000256" key="4">
    <source>
        <dbReference type="ARBA" id="ARBA00023004"/>
    </source>
</evidence>
<evidence type="ECO:0000313" key="7">
    <source>
        <dbReference type="Proteomes" id="UP000650424"/>
    </source>
</evidence>
<evidence type="ECO:0000256" key="3">
    <source>
        <dbReference type="ARBA" id="ARBA00022723"/>
    </source>
</evidence>
<dbReference type="InterPro" id="IPR013785">
    <property type="entry name" value="Aldolase_TIM"/>
</dbReference>
<dbReference type="RefSeq" id="WP_186945812.1">
    <property type="nucleotide sequence ID" value="NZ_JACOGF010000002.1"/>
</dbReference>
<evidence type="ECO:0000256" key="5">
    <source>
        <dbReference type="ARBA" id="ARBA00023014"/>
    </source>
</evidence>
<comment type="cofactor">
    <cofactor evidence="1">
        <name>[4Fe-4S] cluster</name>
        <dbReference type="ChEBI" id="CHEBI:49883"/>
    </cofactor>
</comment>
<dbReference type="EMBL" id="JACOGF010000002">
    <property type="protein sequence ID" value="MBC3916556.1"/>
    <property type="molecule type" value="Genomic_DNA"/>
</dbReference>
<gene>
    <name evidence="6" type="ORF">H8L32_03575</name>
</gene>
<proteinExistence type="predicted"/>
<comment type="caution">
    <text evidence="6">The sequence shown here is derived from an EMBL/GenBank/DDBJ whole genome shotgun (WGS) entry which is preliminary data.</text>
</comment>
<reference evidence="6 7" key="1">
    <citation type="submission" date="2020-08" db="EMBL/GenBank/DDBJ databases">
        <title>Novel species isolated from subtropical streams in China.</title>
        <authorList>
            <person name="Lu H."/>
        </authorList>
    </citation>
    <scope>NUCLEOTIDE SEQUENCE [LARGE SCALE GENOMIC DNA]</scope>
    <source>
        <strain evidence="6 7">CY18W</strain>
    </source>
</reference>
<keyword evidence="5" id="KW-0411">Iron-sulfur</keyword>
<accession>A0ABR6ZL14</accession>
<dbReference type="InterPro" id="IPR007197">
    <property type="entry name" value="rSAM"/>
</dbReference>
<evidence type="ECO:0000256" key="2">
    <source>
        <dbReference type="ARBA" id="ARBA00022691"/>
    </source>
</evidence>
<evidence type="ECO:0000256" key="1">
    <source>
        <dbReference type="ARBA" id="ARBA00001966"/>
    </source>
</evidence>
<keyword evidence="2" id="KW-0949">S-adenosyl-L-methionine</keyword>
<dbReference type="Gene3D" id="3.20.20.70">
    <property type="entry name" value="Aldolase class I"/>
    <property type="match status" value="1"/>
</dbReference>
<dbReference type="SUPFAM" id="SSF102114">
    <property type="entry name" value="Radical SAM enzymes"/>
    <property type="match status" value="1"/>
</dbReference>
<keyword evidence="4" id="KW-0408">Iron</keyword>